<comment type="caution">
    <text evidence="2">The sequence shown here is derived from an EMBL/GenBank/DDBJ whole genome shotgun (WGS) entry which is preliminary data.</text>
</comment>
<dbReference type="SUPFAM" id="SSF48452">
    <property type="entry name" value="TPR-like"/>
    <property type="match status" value="1"/>
</dbReference>
<feature type="domain" description="Novel STAND NTPase 1" evidence="1">
    <location>
        <begin position="33"/>
        <end position="430"/>
    </location>
</feature>
<accession>A0A9W6LQG8</accession>
<dbReference type="AlphaFoldDB" id="A0A9W6LQG8"/>
<reference evidence="2" key="1">
    <citation type="journal article" date="2023" name="Int. J. Syst. Evol. Microbiol.">
        <title>Methylocystis iwaonis sp. nov., a type II methane-oxidizing bacterium from surface soil of a rice paddy field in Japan, and emended description of the genus Methylocystis (ex Whittenbury et al. 1970) Bowman et al. 1993.</title>
        <authorList>
            <person name="Kaise H."/>
            <person name="Sawadogo J.B."/>
            <person name="Alam M.S."/>
            <person name="Ueno C."/>
            <person name="Dianou D."/>
            <person name="Shinjo R."/>
            <person name="Asakawa S."/>
        </authorList>
    </citation>
    <scope>NUCLEOTIDE SEQUENCE</scope>
    <source>
        <strain evidence="2">LMG27198</strain>
    </source>
</reference>
<gene>
    <name evidence="2" type="ORF">LMG27198_04400</name>
</gene>
<dbReference type="Gene3D" id="1.25.40.10">
    <property type="entry name" value="Tetratricopeptide repeat domain"/>
    <property type="match status" value="1"/>
</dbReference>
<dbReference type="EMBL" id="BSEC01000001">
    <property type="protein sequence ID" value="GLI91448.1"/>
    <property type="molecule type" value="Genomic_DNA"/>
</dbReference>
<proteinExistence type="predicted"/>
<dbReference type="InterPro" id="IPR049052">
    <property type="entry name" value="nSTAND1"/>
</dbReference>
<organism evidence="2 3">
    <name type="scientific">Methylocystis echinoides</name>
    <dbReference type="NCBI Taxonomy" id="29468"/>
    <lineage>
        <taxon>Bacteria</taxon>
        <taxon>Pseudomonadati</taxon>
        <taxon>Pseudomonadota</taxon>
        <taxon>Alphaproteobacteria</taxon>
        <taxon>Hyphomicrobiales</taxon>
        <taxon>Methylocystaceae</taxon>
        <taxon>Methylocystis</taxon>
    </lineage>
</organism>
<name>A0A9W6LQG8_9HYPH</name>
<dbReference type="Gene3D" id="3.40.50.300">
    <property type="entry name" value="P-loop containing nucleotide triphosphate hydrolases"/>
    <property type="match status" value="1"/>
</dbReference>
<dbReference type="SUPFAM" id="SSF52540">
    <property type="entry name" value="P-loop containing nucleoside triphosphate hydrolases"/>
    <property type="match status" value="1"/>
</dbReference>
<protein>
    <recommendedName>
        <fullName evidence="1">Novel STAND NTPase 1 domain-containing protein</fullName>
    </recommendedName>
</protein>
<sequence length="857" mass="92356">MDLLFPTGPGDQPRVDALSFDWPPAQARDRSCYRGLTPLDAHDAGVFFGRDAALGEALDALRGVKARGGVFILLGGEGAGKTSFLCAGLAPRLAREGLAPLILRRAEDGGLDALASAIAARSAAPAPQIRAAIDSGADALRPLLKTLAEKDGAPLVIAIDQAEDLFSDKHRADSRKLLSLLNALVDGGDPAVVVLYAIRPSALEKLQRDAASTQTGARLYALPALSRADLRAIIEGPLQRLPSGGLRIEPDLVDAMLDDAEAAAAPPLPLLAFALDQLLRLRRPDSALCLSDYERIGRLSGCLDAAGDRVLGVGAEGRPPDYEVRLSLLKRGLIPWLAGCDAQDGAARRRVATEKEIPATSLPLIERLAQEGLVRRLTETAEPSFELVHDAVFTYWKLLRNLLADAPRPGPAMERLKQASSDWDRNARAPERVTHAGSLLEQAEQLYAQPDALALLDSTDRAYLVACRERENREKDKTPLVPRVEVEPRRRELVAERRERTARGGGLAWVGMVAALALAGFAGWKWQMLEQQQRAGDARLARAENAIEAAILSGDKLLGELAQNLATANGAEARSMRDAVTKLADQQERLADEPAVGARLRRTQSVGLNVVAGARLMTGDHSRALAAAQKSVLLMQALTTSDASNVGWRRDLSVSYETLGDAQLAARDTDGAIASYRSDLTIAKTLASAAPDNAQWRWDMSVSQEKLGDAQLARGELQKALESYGESRATREALLAAEPKNRKWERALARSYERIGAALAQKHDTAGATAAFEGALEIYQRMARADPADAQTLLSSIVPRWRLAGLDRPRARALLGPALEILEKLAAEGRLAEDKREWLDRVKSELAALDPPSTPTQ</sequence>
<keyword evidence="3" id="KW-1185">Reference proteome</keyword>
<dbReference type="RefSeq" id="WP_281800096.1">
    <property type="nucleotide sequence ID" value="NZ_BSEC01000001.1"/>
</dbReference>
<evidence type="ECO:0000313" key="2">
    <source>
        <dbReference type="EMBL" id="GLI91448.1"/>
    </source>
</evidence>
<dbReference type="Pfam" id="PF20703">
    <property type="entry name" value="nSTAND1"/>
    <property type="match status" value="1"/>
</dbReference>
<evidence type="ECO:0000313" key="3">
    <source>
        <dbReference type="Proteomes" id="UP001144323"/>
    </source>
</evidence>
<evidence type="ECO:0000259" key="1">
    <source>
        <dbReference type="Pfam" id="PF20703"/>
    </source>
</evidence>
<dbReference type="Proteomes" id="UP001144323">
    <property type="component" value="Unassembled WGS sequence"/>
</dbReference>
<dbReference type="InterPro" id="IPR011990">
    <property type="entry name" value="TPR-like_helical_dom_sf"/>
</dbReference>
<dbReference type="InterPro" id="IPR027417">
    <property type="entry name" value="P-loop_NTPase"/>
</dbReference>